<evidence type="ECO:0008006" key="3">
    <source>
        <dbReference type="Google" id="ProtNLM"/>
    </source>
</evidence>
<evidence type="ECO:0000313" key="1">
    <source>
        <dbReference type="EMBL" id="RIB25100.1"/>
    </source>
</evidence>
<gene>
    <name evidence="1" type="ORF">C2G38_1900646</name>
</gene>
<dbReference type="PANTHER" id="PTHR35871:SF1">
    <property type="entry name" value="CXC1-LIKE CYSTEINE CLUSTER ASSOCIATED WITH KDZ TRANSPOSASES DOMAIN-CONTAINING PROTEIN"/>
    <property type="match status" value="1"/>
</dbReference>
<sequence>GLWKEGILKDCKVHKSNPEMVDCCALYLLANKPDFLSDHELIQQEIEKPGYKVICYPKFHPELNYIEMYWGAAKRHARENCDYTWKGLQENVPTALNSVPLEMIRKHTRHSYQWMDVYRKGLTGQAAEYAVKKQKSHHSI</sequence>
<dbReference type="PANTHER" id="PTHR35871">
    <property type="entry name" value="EXPRESSED PROTEIN"/>
    <property type="match status" value="1"/>
</dbReference>
<feature type="non-terminal residue" evidence="1">
    <location>
        <position position="140"/>
    </location>
</feature>
<proteinExistence type="predicted"/>
<dbReference type="STRING" id="44941.A0A397VRD3"/>
<dbReference type="EMBL" id="QKWP01000187">
    <property type="protein sequence ID" value="RIB25100.1"/>
    <property type="molecule type" value="Genomic_DNA"/>
</dbReference>
<keyword evidence="2" id="KW-1185">Reference proteome</keyword>
<dbReference type="Gene3D" id="3.30.420.10">
    <property type="entry name" value="Ribonuclease H-like superfamily/Ribonuclease H"/>
    <property type="match status" value="1"/>
</dbReference>
<dbReference type="Proteomes" id="UP000266673">
    <property type="component" value="Unassembled WGS sequence"/>
</dbReference>
<dbReference type="GO" id="GO:0003676">
    <property type="term" value="F:nucleic acid binding"/>
    <property type="evidence" value="ECO:0007669"/>
    <property type="project" value="InterPro"/>
</dbReference>
<dbReference type="AlphaFoldDB" id="A0A397VRD3"/>
<name>A0A397VRD3_9GLOM</name>
<reference evidence="1 2" key="1">
    <citation type="submission" date="2018-06" db="EMBL/GenBank/DDBJ databases">
        <title>Comparative genomics reveals the genomic features of Rhizophagus irregularis, R. cerebriforme, R. diaphanum and Gigaspora rosea, and their symbiotic lifestyle signature.</title>
        <authorList>
            <person name="Morin E."/>
            <person name="San Clemente H."/>
            <person name="Chen E.C.H."/>
            <person name="De La Providencia I."/>
            <person name="Hainaut M."/>
            <person name="Kuo A."/>
            <person name="Kohler A."/>
            <person name="Murat C."/>
            <person name="Tang N."/>
            <person name="Roy S."/>
            <person name="Loubradou J."/>
            <person name="Henrissat B."/>
            <person name="Grigoriev I.V."/>
            <person name="Corradi N."/>
            <person name="Roux C."/>
            <person name="Martin F.M."/>
        </authorList>
    </citation>
    <scope>NUCLEOTIDE SEQUENCE [LARGE SCALE GENOMIC DNA]</scope>
    <source>
        <strain evidence="1 2">DAOM 194757</strain>
    </source>
</reference>
<organism evidence="1 2">
    <name type="scientific">Gigaspora rosea</name>
    <dbReference type="NCBI Taxonomy" id="44941"/>
    <lineage>
        <taxon>Eukaryota</taxon>
        <taxon>Fungi</taxon>
        <taxon>Fungi incertae sedis</taxon>
        <taxon>Mucoromycota</taxon>
        <taxon>Glomeromycotina</taxon>
        <taxon>Glomeromycetes</taxon>
        <taxon>Diversisporales</taxon>
        <taxon>Gigasporaceae</taxon>
        <taxon>Gigaspora</taxon>
    </lineage>
</organism>
<dbReference type="OrthoDB" id="10044727at2759"/>
<feature type="non-terminal residue" evidence="1">
    <location>
        <position position="1"/>
    </location>
</feature>
<evidence type="ECO:0000313" key="2">
    <source>
        <dbReference type="Proteomes" id="UP000266673"/>
    </source>
</evidence>
<dbReference type="InterPro" id="IPR036397">
    <property type="entry name" value="RNaseH_sf"/>
</dbReference>
<comment type="caution">
    <text evidence="1">The sequence shown here is derived from an EMBL/GenBank/DDBJ whole genome shotgun (WGS) entry which is preliminary data.</text>
</comment>
<protein>
    <recommendedName>
        <fullName evidence="3">Tc1-like transposase DDE domain-containing protein</fullName>
    </recommendedName>
</protein>
<accession>A0A397VRD3</accession>